<evidence type="ECO:0000313" key="2">
    <source>
        <dbReference type="Proteomes" id="UP001144978"/>
    </source>
</evidence>
<gene>
    <name evidence="1" type="ORF">NUW54_g8235</name>
</gene>
<name>A0ACC1PGP5_9APHY</name>
<dbReference type="EMBL" id="JANSHE010002516">
    <property type="protein sequence ID" value="KAJ2991296.1"/>
    <property type="molecule type" value="Genomic_DNA"/>
</dbReference>
<accession>A0ACC1PGP5</accession>
<reference evidence="1" key="1">
    <citation type="submission" date="2022-08" db="EMBL/GenBank/DDBJ databases">
        <title>Genome Sequence of Pycnoporus sanguineus.</title>
        <authorList>
            <person name="Buettner E."/>
        </authorList>
    </citation>
    <scope>NUCLEOTIDE SEQUENCE</scope>
    <source>
        <strain evidence="1">CG-C14</strain>
    </source>
</reference>
<sequence length="131" mass="14424">MLLDLSPNIFNDVEVRRRGRPGKNEEVLVFEPLLNKVSRVLRVVIVLEDDGVWAKPMVTECTQEGLLEDVMVHLGVHGALDPVEASDPTRGDASPDSDFSSASRNTRNDVPSEVSLAFSSSRPLPSRGREE</sequence>
<protein>
    <submittedName>
        <fullName evidence="1">Uncharacterized protein</fullName>
    </submittedName>
</protein>
<organism evidence="1 2">
    <name type="scientific">Trametes sanguinea</name>
    <dbReference type="NCBI Taxonomy" id="158606"/>
    <lineage>
        <taxon>Eukaryota</taxon>
        <taxon>Fungi</taxon>
        <taxon>Dikarya</taxon>
        <taxon>Basidiomycota</taxon>
        <taxon>Agaricomycotina</taxon>
        <taxon>Agaricomycetes</taxon>
        <taxon>Polyporales</taxon>
        <taxon>Polyporaceae</taxon>
        <taxon>Trametes</taxon>
    </lineage>
</organism>
<keyword evidence="2" id="KW-1185">Reference proteome</keyword>
<evidence type="ECO:0000313" key="1">
    <source>
        <dbReference type="EMBL" id="KAJ2991296.1"/>
    </source>
</evidence>
<proteinExistence type="predicted"/>
<comment type="caution">
    <text evidence="1">The sequence shown here is derived from an EMBL/GenBank/DDBJ whole genome shotgun (WGS) entry which is preliminary data.</text>
</comment>
<dbReference type="Proteomes" id="UP001144978">
    <property type="component" value="Unassembled WGS sequence"/>
</dbReference>